<reference evidence="2 3" key="2">
    <citation type="journal article" date="2010" name="Stand. Genomic Sci.">
        <title>Complete genome sequence of Sebaldella termitidis type strain (NCTC 11300).</title>
        <authorList>
            <person name="Harmon-Smith M."/>
            <person name="Celia L."/>
            <person name="Chertkov O."/>
            <person name="Lapidus A."/>
            <person name="Copeland A."/>
            <person name="Glavina Del Rio T."/>
            <person name="Nolan M."/>
            <person name="Lucas S."/>
            <person name="Tice H."/>
            <person name="Cheng J.F."/>
            <person name="Han C."/>
            <person name="Detter J.C."/>
            <person name="Bruce D."/>
            <person name="Goodwin L."/>
            <person name="Pitluck S."/>
            <person name="Pati A."/>
            <person name="Liolios K."/>
            <person name="Ivanova N."/>
            <person name="Mavromatis K."/>
            <person name="Mikhailova N."/>
            <person name="Chen A."/>
            <person name="Palaniappan K."/>
            <person name="Land M."/>
            <person name="Hauser L."/>
            <person name="Chang Y.J."/>
            <person name="Jeffries C.D."/>
            <person name="Brettin T."/>
            <person name="Goker M."/>
            <person name="Beck B."/>
            <person name="Bristow J."/>
            <person name="Eisen J.A."/>
            <person name="Markowitz V."/>
            <person name="Hugenholtz P."/>
            <person name="Kyrpides N.C."/>
            <person name="Klenk H.P."/>
            <person name="Chen F."/>
        </authorList>
    </citation>
    <scope>NUCLEOTIDE SEQUENCE [LARGE SCALE GENOMIC DNA]</scope>
    <source>
        <strain evidence="3">ATCC 33386 / NCTC 11300</strain>
    </source>
</reference>
<dbReference type="STRING" id="526218.Sterm_2203"/>
<gene>
    <name evidence="2" type="ordered locus">Sterm_2203</name>
</gene>
<dbReference type="RefSeq" id="WP_012861651.1">
    <property type="nucleotide sequence ID" value="NC_013517.1"/>
</dbReference>
<evidence type="ECO:0000313" key="3">
    <source>
        <dbReference type="Proteomes" id="UP000000845"/>
    </source>
</evidence>
<organism evidence="2 3">
    <name type="scientific">Sebaldella termitidis (strain ATCC 33386 / NCTC 11300)</name>
    <dbReference type="NCBI Taxonomy" id="526218"/>
    <lineage>
        <taxon>Bacteria</taxon>
        <taxon>Fusobacteriati</taxon>
        <taxon>Fusobacteriota</taxon>
        <taxon>Fusobacteriia</taxon>
        <taxon>Fusobacteriales</taxon>
        <taxon>Leptotrichiaceae</taxon>
        <taxon>Sebaldella</taxon>
    </lineage>
</organism>
<dbReference type="EMBL" id="CP001739">
    <property type="protein sequence ID" value="ACZ09057.1"/>
    <property type="molecule type" value="Genomic_DNA"/>
</dbReference>
<evidence type="ECO:0000256" key="1">
    <source>
        <dbReference type="SAM" id="Phobius"/>
    </source>
</evidence>
<keyword evidence="3" id="KW-1185">Reference proteome</keyword>
<reference evidence="3" key="1">
    <citation type="submission" date="2009-09" db="EMBL/GenBank/DDBJ databases">
        <title>The complete chromosome of Sebaldella termitidis ATCC 33386.</title>
        <authorList>
            <consortium name="US DOE Joint Genome Institute (JGI-PGF)"/>
            <person name="Lucas S."/>
            <person name="Copeland A."/>
            <person name="Lapidus A."/>
            <person name="Glavina del Rio T."/>
            <person name="Dalin E."/>
            <person name="Tice H."/>
            <person name="Bruce D."/>
            <person name="Goodwin L."/>
            <person name="Pitluck S."/>
            <person name="Kyrpides N."/>
            <person name="Mavromatis K."/>
            <person name="Ivanova N."/>
            <person name="Mikhailova N."/>
            <person name="Sims D."/>
            <person name="Meincke L."/>
            <person name="Brettin T."/>
            <person name="Detter J.C."/>
            <person name="Han C."/>
            <person name="Larimer F."/>
            <person name="Land M."/>
            <person name="Hauser L."/>
            <person name="Markowitz V."/>
            <person name="Cheng J.F."/>
            <person name="Hugenholtz P."/>
            <person name="Woyke T."/>
            <person name="Wu D."/>
            <person name="Eisen J.A."/>
        </authorList>
    </citation>
    <scope>NUCLEOTIDE SEQUENCE [LARGE SCALE GENOMIC DNA]</scope>
    <source>
        <strain evidence="3">ATCC 33386 / NCTC 11300</strain>
    </source>
</reference>
<keyword evidence="1" id="KW-0812">Transmembrane</keyword>
<evidence type="ECO:0000313" key="2">
    <source>
        <dbReference type="EMBL" id="ACZ09057.1"/>
    </source>
</evidence>
<feature type="transmembrane region" description="Helical" evidence="1">
    <location>
        <begin position="17"/>
        <end position="36"/>
    </location>
</feature>
<dbReference type="HOGENOM" id="CLU_2540677_0_0_0"/>
<feature type="transmembrane region" description="Helical" evidence="1">
    <location>
        <begin position="57"/>
        <end position="78"/>
    </location>
</feature>
<dbReference type="Proteomes" id="UP000000845">
    <property type="component" value="Chromosome"/>
</dbReference>
<keyword evidence="1" id="KW-0472">Membrane</keyword>
<accession>D1AKE1</accession>
<sequence length="83" mass="9376">MGVGDFSLDHMPYEAPILGYGILVLIFVFLTVNYLSFKLIGFMLRIDTRTGNDPSKIVYLLSFIVSSVLTFLIIYPILKKTVL</sequence>
<name>D1AKE1_SEBTE</name>
<dbReference type="AlphaFoldDB" id="D1AKE1"/>
<keyword evidence="1" id="KW-1133">Transmembrane helix</keyword>
<protein>
    <submittedName>
        <fullName evidence="2">Uncharacterized protein</fullName>
    </submittedName>
</protein>
<dbReference type="KEGG" id="str:Sterm_2203"/>
<proteinExistence type="predicted"/>